<sequence length="73" mass="7938">MSVAAFAMVLTFSSCKETTEKTTEETLEEASAINATEEIIPAEEVEMEEVIDTTSEVDTTEMTPADMPESGKE</sequence>
<evidence type="ECO:0000313" key="3">
    <source>
        <dbReference type="Proteomes" id="UP000244174"/>
    </source>
</evidence>
<reference evidence="2 3" key="1">
    <citation type="submission" date="2018-04" db="EMBL/GenBank/DDBJ databases">
        <title>Genomic Encyclopedia of Archaeal and Bacterial Type Strains, Phase II (KMG-II): from individual species to whole genera.</title>
        <authorList>
            <person name="Goeker M."/>
        </authorList>
    </citation>
    <scope>NUCLEOTIDE SEQUENCE [LARGE SCALE GENOMIC DNA]</scope>
    <source>
        <strain evidence="2 3">DSM 23082</strain>
    </source>
</reference>
<evidence type="ECO:0000256" key="1">
    <source>
        <dbReference type="SAM" id="MobiDB-lite"/>
    </source>
</evidence>
<keyword evidence="3" id="KW-1185">Reference proteome</keyword>
<proteinExistence type="predicted"/>
<dbReference type="EMBL" id="QBKQ01000004">
    <property type="protein sequence ID" value="PTX41629.1"/>
    <property type="molecule type" value="Genomic_DNA"/>
</dbReference>
<protein>
    <submittedName>
        <fullName evidence="2">Uncharacterized protein</fullName>
    </submittedName>
</protein>
<dbReference type="AlphaFoldDB" id="A0A2T6ACU5"/>
<dbReference type="Proteomes" id="UP000244174">
    <property type="component" value="Unassembled WGS sequence"/>
</dbReference>
<accession>A0A2T6ACU5</accession>
<organism evidence="2 3">
    <name type="scientific">Christiangramia gaetbulicola</name>
    <dbReference type="NCBI Taxonomy" id="703340"/>
    <lineage>
        <taxon>Bacteria</taxon>
        <taxon>Pseudomonadati</taxon>
        <taxon>Bacteroidota</taxon>
        <taxon>Flavobacteriia</taxon>
        <taxon>Flavobacteriales</taxon>
        <taxon>Flavobacteriaceae</taxon>
        <taxon>Christiangramia</taxon>
    </lineage>
</organism>
<evidence type="ECO:0000313" key="2">
    <source>
        <dbReference type="EMBL" id="PTX41629.1"/>
    </source>
</evidence>
<gene>
    <name evidence="2" type="ORF">C8P64_3128</name>
</gene>
<name>A0A2T6ACU5_9FLAO</name>
<feature type="region of interest" description="Disordered" evidence="1">
    <location>
        <begin position="54"/>
        <end position="73"/>
    </location>
</feature>
<comment type="caution">
    <text evidence="2">The sequence shown here is derived from an EMBL/GenBank/DDBJ whole genome shotgun (WGS) entry which is preliminary data.</text>
</comment>